<sequence length="419" mass="47867">MKKIATLLVFCVFSHMLFAQEFKTDIQLRPRFEYRNGFKTLLSDDQNSTSLVSQRSRINFGFKQEQIELKLSLQNIRVWGDVPTLTSTDQNNVMVYEAYGIYRMNDKWSFKLGRQRLSYDNQRILGAVDWAQQGRSHDAFLTTFKPNEKSRLDFALSVSSEAEVVVETPYTLNNFKNMQLLWYHTDFTSSQLSLLALNTGFEFEENTSGDRTTQYMQTVGGFYKFKYDSWYGDLGAYGQFGERNDADVSAFNFCTNIYWNITNTWIAGLGGEYLSGNDMDDTSGDNNAFNPLFGTNHAFNGFMDYFYVGNHINSVGLTDVYAKIFYKRDRFDISVQPHLFWSAGTILDGVSEADNYLGTEVDLVANYKVHKNIGLALGYSQMFGSDSMELLKGGDSGNTQNWAWISVNFNPTIFNTAKN</sequence>
<proteinExistence type="predicted"/>
<feature type="signal peptide" evidence="1">
    <location>
        <begin position="1"/>
        <end position="19"/>
    </location>
</feature>
<organism evidence="3 4">
    <name type="scientific">Zhouia amylolytica AD3</name>
    <dbReference type="NCBI Taxonomy" id="1286632"/>
    <lineage>
        <taxon>Bacteria</taxon>
        <taxon>Pseudomonadati</taxon>
        <taxon>Bacteroidota</taxon>
        <taxon>Flavobacteriia</taxon>
        <taxon>Flavobacteriales</taxon>
        <taxon>Flavobacteriaceae</taxon>
        <taxon>Zhouia</taxon>
    </lineage>
</organism>
<feature type="chain" id="PRO_5004826160" description="Alginate export domain-containing protein" evidence="1">
    <location>
        <begin position="20"/>
        <end position="419"/>
    </location>
</feature>
<name>W2UU70_9FLAO</name>
<dbReference type="Proteomes" id="UP000018850">
    <property type="component" value="Unassembled WGS sequence"/>
</dbReference>
<reference evidence="3 4" key="2">
    <citation type="journal article" date="2016" name="Genome Announc.">
        <title>Draft Genome Sequence of Zhouia amylolytica AD3, Isolated from Tidal Flat Sediment.</title>
        <authorList>
            <person name="Jia B."/>
            <person name="Jin H.M."/>
            <person name="Lee H.J."/>
            <person name="Jeon C.O."/>
        </authorList>
    </citation>
    <scope>NUCLEOTIDE SEQUENCE [LARGE SCALE GENOMIC DNA]</scope>
    <source>
        <strain evidence="3 4">AD3</strain>
    </source>
</reference>
<dbReference type="Gene3D" id="2.40.160.100">
    <property type="match status" value="1"/>
</dbReference>
<dbReference type="PATRIC" id="fig|1286632.3.peg.500"/>
<reference evidence="4" key="1">
    <citation type="submission" date="2013-11" db="EMBL/GenBank/DDBJ databases">
        <title>Draft genome sequence from a member of Zhouia, isolated tidal flat.</title>
        <authorList>
            <person name="Jin H."/>
            <person name="Jeon C.O."/>
        </authorList>
    </citation>
    <scope>NUCLEOTIDE SEQUENCE [LARGE SCALE GENOMIC DNA]</scope>
    <source>
        <strain evidence="4">AD3</strain>
    </source>
</reference>
<comment type="caution">
    <text evidence="3">The sequence shown here is derived from an EMBL/GenBank/DDBJ whole genome shotgun (WGS) entry which is preliminary data.</text>
</comment>
<dbReference type="EMBL" id="AYXY01000001">
    <property type="protein sequence ID" value="ETN97076.1"/>
    <property type="molecule type" value="Genomic_DNA"/>
</dbReference>
<feature type="domain" description="Alginate export" evidence="2">
    <location>
        <begin position="26"/>
        <end position="383"/>
    </location>
</feature>
<evidence type="ECO:0000313" key="3">
    <source>
        <dbReference type="EMBL" id="ETN97076.1"/>
    </source>
</evidence>
<keyword evidence="1" id="KW-0732">Signal</keyword>
<accession>W2UU70</accession>
<dbReference type="RefSeq" id="WP_038261654.1">
    <property type="nucleotide sequence ID" value="NZ_AYXY01000001.1"/>
</dbReference>
<gene>
    <name evidence="3" type="ORF">P278_05020</name>
</gene>
<dbReference type="eggNOG" id="COG3203">
    <property type="taxonomic scope" value="Bacteria"/>
</dbReference>
<dbReference type="InterPro" id="IPR053728">
    <property type="entry name" value="Alginate_Permeability_Chnl"/>
</dbReference>
<dbReference type="Pfam" id="PF13372">
    <property type="entry name" value="Alginate_exp"/>
    <property type="match status" value="1"/>
</dbReference>
<dbReference type="STRING" id="376730.SAMN04487906_2793"/>
<keyword evidence="4" id="KW-1185">Reference proteome</keyword>
<protein>
    <recommendedName>
        <fullName evidence="2">Alginate export domain-containing protein</fullName>
    </recommendedName>
</protein>
<dbReference type="InterPro" id="IPR025388">
    <property type="entry name" value="Alginate_export_dom"/>
</dbReference>
<evidence type="ECO:0000313" key="4">
    <source>
        <dbReference type="Proteomes" id="UP000018850"/>
    </source>
</evidence>
<evidence type="ECO:0000259" key="2">
    <source>
        <dbReference type="Pfam" id="PF13372"/>
    </source>
</evidence>
<evidence type="ECO:0000256" key="1">
    <source>
        <dbReference type="SAM" id="SignalP"/>
    </source>
</evidence>
<dbReference type="AlphaFoldDB" id="W2UU70"/>